<accession>A0A8S2YJB9</accession>
<dbReference type="Proteomes" id="UP000681720">
    <property type="component" value="Unassembled WGS sequence"/>
</dbReference>
<dbReference type="AlphaFoldDB" id="A0A8S2YJB9"/>
<reference evidence="2" key="1">
    <citation type="submission" date="2021-02" db="EMBL/GenBank/DDBJ databases">
        <authorList>
            <person name="Nowell W R."/>
        </authorList>
    </citation>
    <scope>NUCLEOTIDE SEQUENCE</scope>
</reference>
<comment type="caution">
    <text evidence="2">The sequence shown here is derived from an EMBL/GenBank/DDBJ whole genome shotgun (WGS) entry which is preliminary data.</text>
</comment>
<organism evidence="2 3">
    <name type="scientific">Rotaria magnacalcarata</name>
    <dbReference type="NCBI Taxonomy" id="392030"/>
    <lineage>
        <taxon>Eukaryota</taxon>
        <taxon>Metazoa</taxon>
        <taxon>Spiralia</taxon>
        <taxon>Gnathifera</taxon>
        <taxon>Rotifera</taxon>
        <taxon>Eurotatoria</taxon>
        <taxon>Bdelloidea</taxon>
        <taxon>Philodinida</taxon>
        <taxon>Philodinidae</taxon>
        <taxon>Rotaria</taxon>
    </lineage>
</organism>
<proteinExistence type="predicted"/>
<dbReference type="Proteomes" id="UP000681967">
    <property type="component" value="Unassembled WGS sequence"/>
</dbReference>
<sequence>NNSNNNNNINQHNIHNDILGQGDTIEQLTCEAATAMIEQSLSIKVEKSECQYSIYELLNRYKNNSR</sequence>
<gene>
    <name evidence="1" type="ORF">BYL167_LOCUS36358</name>
    <name evidence="2" type="ORF">GIL414_LOCUS37498</name>
</gene>
<protein>
    <submittedName>
        <fullName evidence="2">Uncharacterized protein</fullName>
    </submittedName>
</protein>
<feature type="non-terminal residue" evidence="2">
    <location>
        <position position="1"/>
    </location>
</feature>
<dbReference type="EMBL" id="CAJOBJ010096469">
    <property type="protein sequence ID" value="CAF4566988.1"/>
    <property type="molecule type" value="Genomic_DNA"/>
</dbReference>
<evidence type="ECO:0000313" key="3">
    <source>
        <dbReference type="Proteomes" id="UP000681720"/>
    </source>
</evidence>
<dbReference type="EMBL" id="CAJOBH010079106">
    <property type="protein sequence ID" value="CAF4508606.1"/>
    <property type="molecule type" value="Genomic_DNA"/>
</dbReference>
<evidence type="ECO:0000313" key="2">
    <source>
        <dbReference type="EMBL" id="CAF4566988.1"/>
    </source>
</evidence>
<evidence type="ECO:0000313" key="1">
    <source>
        <dbReference type="EMBL" id="CAF4508606.1"/>
    </source>
</evidence>
<name>A0A8S2YJB9_9BILA</name>